<dbReference type="KEGG" id="mfn:Ga0123462_0284"/>
<feature type="transmembrane region" description="Helical" evidence="1">
    <location>
        <begin position="6"/>
        <end position="24"/>
    </location>
</feature>
<gene>
    <name evidence="2" type="ORF">Ga0123462_0284</name>
</gene>
<evidence type="ECO:0000256" key="1">
    <source>
        <dbReference type="SAM" id="Phobius"/>
    </source>
</evidence>
<sequence>MQLADYFITAVFIILGLTGLAVAYESFKKASPTKKVIWLAVVLAAVTGAVLVFSYPELLRKTG</sequence>
<keyword evidence="3" id="KW-1185">Reference proteome</keyword>
<keyword evidence="1" id="KW-0472">Membrane</keyword>
<dbReference type="Proteomes" id="UP000231637">
    <property type="component" value="Chromosome"/>
</dbReference>
<evidence type="ECO:0000313" key="3">
    <source>
        <dbReference type="Proteomes" id="UP000231637"/>
    </source>
</evidence>
<dbReference type="AlphaFoldDB" id="A0A2K8L4J7"/>
<evidence type="ECO:0000313" key="2">
    <source>
        <dbReference type="EMBL" id="ATX81159.1"/>
    </source>
</evidence>
<dbReference type="RefSeq" id="WP_100264666.1">
    <property type="nucleotide sequence ID" value="NZ_CP018800.1"/>
</dbReference>
<protein>
    <submittedName>
        <fullName evidence="2">Uncharacterized protein</fullName>
    </submittedName>
</protein>
<accession>A0A2K8L4J7</accession>
<keyword evidence="1" id="KW-1133">Transmembrane helix</keyword>
<organism evidence="2 3">
    <name type="scientific">Mariprofundus ferrinatatus</name>
    <dbReference type="NCBI Taxonomy" id="1921087"/>
    <lineage>
        <taxon>Bacteria</taxon>
        <taxon>Pseudomonadati</taxon>
        <taxon>Pseudomonadota</taxon>
        <taxon>Candidatius Mariprofundia</taxon>
        <taxon>Mariprofundales</taxon>
        <taxon>Mariprofundaceae</taxon>
        <taxon>Mariprofundus</taxon>
    </lineage>
</organism>
<dbReference type="EMBL" id="CP018800">
    <property type="protein sequence ID" value="ATX81159.1"/>
    <property type="molecule type" value="Genomic_DNA"/>
</dbReference>
<feature type="transmembrane region" description="Helical" evidence="1">
    <location>
        <begin position="36"/>
        <end position="55"/>
    </location>
</feature>
<name>A0A2K8L4J7_9PROT</name>
<proteinExistence type="predicted"/>
<keyword evidence="1" id="KW-0812">Transmembrane</keyword>
<reference evidence="2 3" key="1">
    <citation type="submission" date="2016-12" db="EMBL/GenBank/DDBJ databases">
        <title>Isolation and genomic insights into novel planktonic Zetaproteobacteria from stratified waters of the Chesapeake Bay.</title>
        <authorList>
            <person name="McAllister S.M."/>
            <person name="Kato S."/>
            <person name="Chan C.S."/>
            <person name="Chiu B.K."/>
            <person name="Field E.K."/>
        </authorList>
    </citation>
    <scope>NUCLEOTIDE SEQUENCE [LARGE SCALE GENOMIC DNA]</scope>
    <source>
        <strain evidence="2 3">CP-8</strain>
    </source>
</reference>